<sequence length="413" mass="46744">MPLEAVQQSAAAAAAVANLRSREAKTPQEAATQRSLLDSKAACLAEDSCVAIVCPRGKESGCTLRAIANSVDYAYEDCYEQIEVDEAGHILSTRVHPAYNDLLKEYPFQQVTTQTGNQVNIMLVRSPPNGVQQKLYQKYKDDILFLGISSMNDYPLKREGSHDKADYLGMFPGFLHMMREPEKVFPPHVKTLLMSQSDFSLPDVPARDYSVPKKYDFTYSASDCDVESDGTGWCGWSKNWTFVKEALGMMCGELNLTGVLVATKNKANTKAYSIPDSCKGKMIQTTYLARQQDYFDYLKQSRFAFLPQIHDASPRVSSQALAHDVPILMNWYIQGGWKYVSEHTGEFFHDMSDIRQSLLKILKGADEPHHYEPRKWALEHYGNRHSGERLLKFVEDNFADRIKLPKGTKYLLF</sequence>
<name>A0A813GDD0_POLGL</name>
<evidence type="ECO:0000313" key="2">
    <source>
        <dbReference type="Proteomes" id="UP000654075"/>
    </source>
</evidence>
<reference evidence="1" key="1">
    <citation type="submission" date="2021-02" db="EMBL/GenBank/DDBJ databases">
        <authorList>
            <person name="Dougan E. K."/>
            <person name="Rhodes N."/>
            <person name="Thang M."/>
            <person name="Chan C."/>
        </authorList>
    </citation>
    <scope>NUCLEOTIDE SEQUENCE</scope>
</reference>
<evidence type="ECO:0000313" key="1">
    <source>
        <dbReference type="EMBL" id="CAE8625144.1"/>
    </source>
</evidence>
<gene>
    <name evidence="1" type="ORF">PGLA1383_LOCUS42176</name>
</gene>
<dbReference type="Proteomes" id="UP000654075">
    <property type="component" value="Unassembled WGS sequence"/>
</dbReference>
<comment type="caution">
    <text evidence="1">The sequence shown here is derived from an EMBL/GenBank/DDBJ whole genome shotgun (WGS) entry which is preliminary data.</text>
</comment>
<dbReference type="OMA" id="NIMGGWK"/>
<dbReference type="OrthoDB" id="422581at2759"/>
<organism evidence="1 2">
    <name type="scientific">Polarella glacialis</name>
    <name type="common">Dinoflagellate</name>
    <dbReference type="NCBI Taxonomy" id="89957"/>
    <lineage>
        <taxon>Eukaryota</taxon>
        <taxon>Sar</taxon>
        <taxon>Alveolata</taxon>
        <taxon>Dinophyceae</taxon>
        <taxon>Suessiales</taxon>
        <taxon>Suessiaceae</taxon>
        <taxon>Polarella</taxon>
    </lineage>
</organism>
<proteinExistence type="predicted"/>
<keyword evidence="2" id="KW-1185">Reference proteome</keyword>
<protein>
    <submittedName>
        <fullName evidence="1">Uncharacterized protein</fullName>
    </submittedName>
</protein>
<dbReference type="AlphaFoldDB" id="A0A813GDD0"/>
<dbReference type="EMBL" id="CAJNNV010028591">
    <property type="protein sequence ID" value="CAE8625144.1"/>
    <property type="molecule type" value="Genomic_DNA"/>
</dbReference>
<accession>A0A813GDD0</accession>